<gene>
    <name evidence="5" type="ORF">B1H58_10270</name>
</gene>
<dbReference type="GO" id="GO:0019698">
    <property type="term" value="P:D-galacturonate catabolic process"/>
    <property type="evidence" value="ECO:0007669"/>
    <property type="project" value="TreeGrafter"/>
</dbReference>
<dbReference type="GO" id="GO:0019592">
    <property type="term" value="P:mannitol catabolic process"/>
    <property type="evidence" value="ECO:0007669"/>
    <property type="project" value="TreeGrafter"/>
</dbReference>
<evidence type="ECO:0000256" key="1">
    <source>
        <dbReference type="ARBA" id="ARBA00023002"/>
    </source>
</evidence>
<dbReference type="InterPro" id="IPR013131">
    <property type="entry name" value="Mannitol_DH_N"/>
</dbReference>
<feature type="domain" description="Mannitol dehydrogenase N-terminal" evidence="3">
    <location>
        <begin position="17"/>
        <end position="261"/>
    </location>
</feature>
<dbReference type="AlphaFoldDB" id="A0A1W6B5K1"/>
<dbReference type="NCBIfam" id="NF002969">
    <property type="entry name" value="PRK03643.1"/>
    <property type="match status" value="1"/>
</dbReference>
<dbReference type="STRING" id="1891675.B1H58_10270"/>
<protein>
    <submittedName>
        <fullName evidence="5">Altronate oxidoreductase</fullName>
    </submittedName>
</protein>
<reference evidence="5 6" key="1">
    <citation type="submission" date="2017-02" db="EMBL/GenBank/DDBJ databases">
        <title>Complete genome sequence of the drought resistance-promoting endophyte Pantoea alhagi LTYR-11Z.</title>
        <authorList>
            <person name="Zhang L."/>
        </authorList>
    </citation>
    <scope>NUCLEOTIDE SEQUENCE [LARGE SCALE GENOMIC DNA]</scope>
    <source>
        <strain evidence="5 6">LTYR-11Z</strain>
    </source>
</reference>
<dbReference type="GO" id="GO:0008926">
    <property type="term" value="F:mannitol-1-phosphate 5-dehydrogenase activity"/>
    <property type="evidence" value="ECO:0007669"/>
    <property type="project" value="TreeGrafter"/>
</dbReference>
<dbReference type="GO" id="GO:0005829">
    <property type="term" value="C:cytosol"/>
    <property type="evidence" value="ECO:0007669"/>
    <property type="project" value="TreeGrafter"/>
</dbReference>
<dbReference type="PANTHER" id="PTHR30524:SF0">
    <property type="entry name" value="ALTRONATE OXIDOREDUCTASE-RELATED"/>
    <property type="match status" value="1"/>
</dbReference>
<sequence>MQTLNRKNFPGAQYPTRIIQFGEGNFLRAFVDWQIDLLNAHSDLAAGVTVIRPIDRQVDYTLNHQDGLYTALIRGLNAQGEVVSEPRLIRSINREIQPYRQFDEFIALAQDAHIRFMFSNTTEAGIAFNADDRLEDRPARSFPGKVAQLLWARWQHFSGAADKGWIILPCELIDNNGDTLRELVLRYAGCWQLPADFSAWVKQHNIFCNTLVDRIVPGYPVAEAEALFAELGYRDPMLVAGEVFYQFVIQGPRQVADELRLSALPLNVRLVEDIKPWKEQKVAILNGAHTAMVPVAWLSGLSTVGEAMDDNRIAHFINVMLREEVIPTLDLPAEDLHRFADAVLGRFRNPFIRHQLSSIALNSMTKFRTRLLPQLLTGYQQNGRWPTRITFALAALLAYYRGERDGERYPLQDDARWLDRFATLWSQQTQGAISMPQLVATVLSDEQHWGSDLSQQPGLVEAVTQHLQNITAHGMRAALPQ</sequence>
<dbReference type="Gene3D" id="1.10.1040.10">
    <property type="entry name" value="N-(1-d-carboxylethyl)-l-norvaline Dehydrogenase, domain 2"/>
    <property type="match status" value="1"/>
</dbReference>
<dbReference type="Pfam" id="PF01232">
    <property type="entry name" value="Mannitol_dh"/>
    <property type="match status" value="1"/>
</dbReference>
<feature type="domain" description="Mannitol dehydrogenase C-terminal" evidence="4">
    <location>
        <begin position="273"/>
        <end position="470"/>
    </location>
</feature>
<dbReference type="Gene3D" id="3.40.50.720">
    <property type="entry name" value="NAD(P)-binding Rossmann-like Domain"/>
    <property type="match status" value="1"/>
</dbReference>
<dbReference type="EMBL" id="CP019706">
    <property type="protein sequence ID" value="ARJ42365.1"/>
    <property type="molecule type" value="Genomic_DNA"/>
</dbReference>
<keyword evidence="6" id="KW-1185">Reference proteome</keyword>
<dbReference type="InterPro" id="IPR008927">
    <property type="entry name" value="6-PGluconate_DH-like_C_sf"/>
</dbReference>
<dbReference type="RefSeq" id="WP_085069963.1">
    <property type="nucleotide sequence ID" value="NZ_CP019706.1"/>
</dbReference>
<dbReference type="InterPro" id="IPR013118">
    <property type="entry name" value="Mannitol_DH_C"/>
</dbReference>
<dbReference type="SUPFAM" id="SSF48179">
    <property type="entry name" value="6-phosphogluconate dehydrogenase C-terminal domain-like"/>
    <property type="match status" value="1"/>
</dbReference>
<keyword evidence="2" id="KW-0520">NAD</keyword>
<organism evidence="5 6">
    <name type="scientific">Pantoea alhagi</name>
    <dbReference type="NCBI Taxonomy" id="1891675"/>
    <lineage>
        <taxon>Bacteria</taxon>
        <taxon>Pseudomonadati</taxon>
        <taxon>Pseudomonadota</taxon>
        <taxon>Gammaproteobacteria</taxon>
        <taxon>Enterobacterales</taxon>
        <taxon>Erwiniaceae</taxon>
        <taxon>Pantoea</taxon>
    </lineage>
</organism>
<dbReference type="OrthoDB" id="9768714at2"/>
<evidence type="ECO:0000313" key="5">
    <source>
        <dbReference type="EMBL" id="ARJ42365.1"/>
    </source>
</evidence>
<dbReference type="KEGG" id="palh:B1H58_10270"/>
<evidence type="ECO:0000259" key="4">
    <source>
        <dbReference type="Pfam" id="PF08125"/>
    </source>
</evidence>
<dbReference type="InterPro" id="IPR036291">
    <property type="entry name" value="NAD(P)-bd_dom_sf"/>
</dbReference>
<dbReference type="InterPro" id="IPR013328">
    <property type="entry name" value="6PGD_dom2"/>
</dbReference>
<dbReference type="InterPro" id="IPR000669">
    <property type="entry name" value="Mannitol_DH"/>
</dbReference>
<evidence type="ECO:0000256" key="2">
    <source>
        <dbReference type="ARBA" id="ARBA00023027"/>
    </source>
</evidence>
<evidence type="ECO:0000313" key="6">
    <source>
        <dbReference type="Proteomes" id="UP000192900"/>
    </source>
</evidence>
<evidence type="ECO:0000259" key="3">
    <source>
        <dbReference type="Pfam" id="PF01232"/>
    </source>
</evidence>
<dbReference type="PRINTS" id="PR00084">
    <property type="entry name" value="MTLDHDRGNASE"/>
</dbReference>
<dbReference type="PANTHER" id="PTHR30524">
    <property type="entry name" value="MANNITOL-1-PHOSPHATE 5-DEHYDROGENASE"/>
    <property type="match status" value="1"/>
</dbReference>
<dbReference type="SUPFAM" id="SSF51735">
    <property type="entry name" value="NAD(P)-binding Rossmann-fold domains"/>
    <property type="match status" value="1"/>
</dbReference>
<proteinExistence type="predicted"/>
<keyword evidence="1" id="KW-0560">Oxidoreductase</keyword>
<name>A0A1W6B5K1_9GAMM</name>
<dbReference type="Pfam" id="PF08125">
    <property type="entry name" value="Mannitol_dh_C"/>
    <property type="match status" value="1"/>
</dbReference>
<accession>A0A1W6B5K1</accession>
<dbReference type="GO" id="GO:0009026">
    <property type="term" value="F:tagaturonate reductase activity"/>
    <property type="evidence" value="ECO:0007669"/>
    <property type="project" value="TreeGrafter"/>
</dbReference>
<dbReference type="Proteomes" id="UP000192900">
    <property type="component" value="Chromosome"/>
</dbReference>